<evidence type="ECO:0000256" key="5">
    <source>
        <dbReference type="ARBA" id="ARBA00022801"/>
    </source>
</evidence>
<evidence type="ECO:0000256" key="7">
    <source>
        <dbReference type="PIRNR" id="PIRNR006118"/>
    </source>
</evidence>
<comment type="subunit">
    <text evidence="3 7">Homotetramer.</text>
</comment>
<dbReference type="Gene3D" id="3.40.50.1000">
    <property type="entry name" value="HAD superfamily/HAD-like"/>
    <property type="match status" value="1"/>
</dbReference>
<dbReference type="EMBL" id="JARWAO010000003">
    <property type="protein sequence ID" value="MDR5895716.1"/>
    <property type="molecule type" value="Genomic_DNA"/>
</dbReference>
<evidence type="ECO:0000256" key="4">
    <source>
        <dbReference type="ARBA" id="ARBA00022723"/>
    </source>
</evidence>
<dbReference type="Pfam" id="PF08282">
    <property type="entry name" value="Hydrolase_3"/>
    <property type="match status" value="1"/>
</dbReference>
<comment type="caution">
    <text evidence="8">The sequence shown here is derived from an EMBL/GenBank/DDBJ whole genome shotgun (WGS) entry which is preliminary data.</text>
</comment>
<dbReference type="SFLD" id="SFLDG01138">
    <property type="entry name" value="C1.6.2:_Deoxy-d-mannose-octulo"/>
    <property type="match status" value="1"/>
</dbReference>
<evidence type="ECO:0000256" key="2">
    <source>
        <dbReference type="ARBA" id="ARBA00005893"/>
    </source>
</evidence>
<keyword evidence="7" id="KW-0448">Lipopolysaccharide biosynthesis</keyword>
<comment type="similarity">
    <text evidence="2 7">Belongs to the KdsC family.</text>
</comment>
<evidence type="ECO:0000256" key="1">
    <source>
        <dbReference type="ARBA" id="ARBA00001946"/>
    </source>
</evidence>
<reference evidence="8 9" key="1">
    <citation type="submission" date="2023-04" db="EMBL/GenBank/DDBJ databases">
        <title>A long-awaited taxogenomic arrangement of the family Halomonadaceae.</title>
        <authorList>
            <person name="De La Haba R."/>
            <person name="Chuvochina M."/>
            <person name="Wittouck S."/>
            <person name="Arahal D.R."/>
            <person name="Sanchez-Porro C."/>
            <person name="Hugenholtz P."/>
            <person name="Ventosa A."/>
        </authorList>
    </citation>
    <scope>NUCLEOTIDE SEQUENCE [LARGE SCALE GENOMIC DNA]</scope>
    <source>
        <strain evidence="8 9">DSM 22428</strain>
    </source>
</reference>
<dbReference type="InterPro" id="IPR023214">
    <property type="entry name" value="HAD_sf"/>
</dbReference>
<dbReference type="CDD" id="cd01630">
    <property type="entry name" value="HAD_KDO-like"/>
    <property type="match status" value="1"/>
</dbReference>
<comment type="cofactor">
    <cofactor evidence="1 7">
        <name>Mg(2+)</name>
        <dbReference type="ChEBI" id="CHEBI:18420"/>
    </cofactor>
</comment>
<name>A0ABU1GVY2_9GAMM</name>
<dbReference type="PANTHER" id="PTHR21485:SF3">
    <property type="entry name" value="N-ACYLNEURAMINATE CYTIDYLYLTRANSFERASE"/>
    <property type="match status" value="1"/>
</dbReference>
<dbReference type="SUPFAM" id="SSF56784">
    <property type="entry name" value="HAD-like"/>
    <property type="match status" value="1"/>
</dbReference>
<keyword evidence="4 7" id="KW-0479">Metal-binding</keyword>
<dbReference type="InterPro" id="IPR050793">
    <property type="entry name" value="CMP-NeuNAc_synthase"/>
</dbReference>
<proteinExistence type="inferred from homology"/>
<dbReference type="SFLD" id="SFLDG01136">
    <property type="entry name" value="C1.6:_Phosphoserine_Phosphatas"/>
    <property type="match status" value="1"/>
</dbReference>
<comment type="function">
    <text evidence="7">Catalyzes the hydrolysis of 3-deoxy-D-manno-octulosonate 8-phosphate (KDO 8-P) to 3-deoxy-D-manno-octulosonate (KDO) and inorganic phosphate.</text>
</comment>
<dbReference type="InterPro" id="IPR036412">
    <property type="entry name" value="HAD-like_sf"/>
</dbReference>
<dbReference type="InterPro" id="IPR010023">
    <property type="entry name" value="KdsC_fam"/>
</dbReference>
<evidence type="ECO:0000313" key="9">
    <source>
        <dbReference type="Proteomes" id="UP001269375"/>
    </source>
</evidence>
<dbReference type="SFLD" id="SFLDS00003">
    <property type="entry name" value="Haloacid_Dehalogenase"/>
    <property type="match status" value="1"/>
</dbReference>
<keyword evidence="5 7" id="KW-0378">Hydrolase</keyword>
<comment type="catalytic activity">
    <reaction evidence="7">
        <text>3-deoxy-alpha-D-manno-2-octulosonate-8-phosphate + H2O = 3-deoxy-alpha-D-manno-oct-2-ulosonate + phosphate</text>
        <dbReference type="Rhea" id="RHEA:11500"/>
        <dbReference type="ChEBI" id="CHEBI:15377"/>
        <dbReference type="ChEBI" id="CHEBI:43474"/>
        <dbReference type="ChEBI" id="CHEBI:85985"/>
        <dbReference type="ChEBI" id="CHEBI:85986"/>
        <dbReference type="EC" id="3.1.3.45"/>
    </reaction>
</comment>
<gene>
    <name evidence="8" type="ORF">QC825_06495</name>
</gene>
<sequence length="196" mass="21192">MTPSTPNRPSATLPLSDRQRARARSVQLLALDVDGVLSDGRLYYDANGVEAKAFHTQDGVGIKMLLALGIEVAIITGRTSPMVERRVGELGIKHLIMGRDDKWQALSALASDLALGPEELAYCGDDLPDLEAIMKSGLGVSVPNAPTYIQENADVVTQRAGGYGAVRELCELIVDAKGQWPETMRRYLATDDTPKE</sequence>
<dbReference type="NCBIfam" id="TIGR01670">
    <property type="entry name" value="KdsC-phosphatas"/>
    <property type="match status" value="1"/>
</dbReference>
<evidence type="ECO:0000256" key="6">
    <source>
        <dbReference type="ARBA" id="ARBA00022842"/>
    </source>
</evidence>
<keyword evidence="9" id="KW-1185">Reference proteome</keyword>
<protein>
    <recommendedName>
        <fullName evidence="7">3-deoxy-D-manno-octulosonate 8-phosphate phosphatase KdsC</fullName>
        <ecNumber evidence="7">3.1.3.45</ecNumber>
    </recommendedName>
    <alternativeName>
        <fullName evidence="7">KDO 8-P phosphatase</fullName>
    </alternativeName>
</protein>
<evidence type="ECO:0000256" key="3">
    <source>
        <dbReference type="ARBA" id="ARBA00011881"/>
    </source>
</evidence>
<accession>A0ABU1GVY2</accession>
<evidence type="ECO:0000313" key="8">
    <source>
        <dbReference type="EMBL" id="MDR5895716.1"/>
    </source>
</evidence>
<organism evidence="8 9">
    <name type="scientific">Larsenimonas suaedae</name>
    <dbReference type="NCBI Taxonomy" id="1851019"/>
    <lineage>
        <taxon>Bacteria</taxon>
        <taxon>Pseudomonadati</taxon>
        <taxon>Pseudomonadota</taxon>
        <taxon>Gammaproteobacteria</taxon>
        <taxon>Oceanospirillales</taxon>
        <taxon>Halomonadaceae</taxon>
        <taxon>Larsenimonas</taxon>
    </lineage>
</organism>
<keyword evidence="6 7" id="KW-0460">Magnesium</keyword>
<dbReference type="PIRSF" id="PIRSF006118">
    <property type="entry name" value="KDO8-P_Ptase"/>
    <property type="match status" value="1"/>
</dbReference>
<dbReference type="PANTHER" id="PTHR21485">
    <property type="entry name" value="HAD SUPERFAMILY MEMBERS CMAS AND KDSC"/>
    <property type="match status" value="1"/>
</dbReference>
<dbReference type="EC" id="3.1.3.45" evidence="7"/>
<dbReference type="Proteomes" id="UP001269375">
    <property type="component" value="Unassembled WGS sequence"/>
</dbReference>
<dbReference type="RefSeq" id="WP_251589538.1">
    <property type="nucleotide sequence ID" value="NZ_JAMLJI010000001.1"/>
</dbReference>
<dbReference type="GO" id="GO:0016787">
    <property type="term" value="F:hydrolase activity"/>
    <property type="evidence" value="ECO:0007669"/>
    <property type="project" value="UniProtKB-KW"/>
</dbReference>